<dbReference type="Pfam" id="PF03484">
    <property type="entry name" value="B5"/>
    <property type="match status" value="1"/>
</dbReference>
<keyword evidence="9 15" id="KW-0067">ATP-binding</keyword>
<feature type="binding site" evidence="15">
    <location>
        <position position="455"/>
    </location>
    <ligand>
        <name>Mg(2+)</name>
        <dbReference type="ChEBI" id="CHEBI:18420"/>
        <note>shared with alpha subunit</note>
    </ligand>
</feature>
<evidence type="ECO:0000313" key="20">
    <source>
        <dbReference type="EMBL" id="KHF25778.1"/>
    </source>
</evidence>
<keyword evidence="4 15" id="KW-0963">Cytoplasm</keyword>
<organism evidence="20 21">
    <name type="scientific">Solemya velum gill symbiont</name>
    <dbReference type="NCBI Taxonomy" id="2340"/>
    <lineage>
        <taxon>Bacteria</taxon>
        <taxon>Pseudomonadati</taxon>
        <taxon>Pseudomonadota</taxon>
        <taxon>Gammaproteobacteria</taxon>
        <taxon>sulfur-oxidizing symbionts</taxon>
    </lineage>
</organism>
<dbReference type="GO" id="GO:0005524">
    <property type="term" value="F:ATP binding"/>
    <property type="evidence" value="ECO:0007669"/>
    <property type="project" value="UniProtKB-UniRule"/>
</dbReference>
<evidence type="ECO:0000256" key="7">
    <source>
        <dbReference type="ARBA" id="ARBA00022723"/>
    </source>
</evidence>
<evidence type="ECO:0000256" key="6">
    <source>
        <dbReference type="ARBA" id="ARBA00022598"/>
    </source>
</evidence>
<dbReference type="Proteomes" id="UP000030856">
    <property type="component" value="Unassembled WGS sequence"/>
</dbReference>
<dbReference type="Pfam" id="PF03147">
    <property type="entry name" value="FDX-ACB"/>
    <property type="match status" value="1"/>
</dbReference>
<dbReference type="InterPro" id="IPR045864">
    <property type="entry name" value="aa-tRNA-synth_II/BPL/LPL"/>
</dbReference>
<evidence type="ECO:0000259" key="19">
    <source>
        <dbReference type="PROSITE" id="PS51483"/>
    </source>
</evidence>
<dbReference type="NCBIfam" id="NF045760">
    <property type="entry name" value="YtpR"/>
    <property type="match status" value="1"/>
</dbReference>
<dbReference type="GeneID" id="86990872"/>
<dbReference type="InterPro" id="IPR005146">
    <property type="entry name" value="B3/B4_tRNA-bd"/>
</dbReference>
<dbReference type="InterPro" id="IPR041616">
    <property type="entry name" value="PheRS_beta_core"/>
</dbReference>
<keyword evidence="13 15" id="KW-0030">Aminoacyl-tRNA synthetase</keyword>
<evidence type="ECO:0000256" key="10">
    <source>
        <dbReference type="ARBA" id="ARBA00022842"/>
    </source>
</evidence>
<dbReference type="SUPFAM" id="SSF50249">
    <property type="entry name" value="Nucleic acid-binding proteins"/>
    <property type="match status" value="1"/>
</dbReference>
<dbReference type="PROSITE" id="PS50886">
    <property type="entry name" value="TRBD"/>
    <property type="match status" value="1"/>
</dbReference>
<keyword evidence="10 15" id="KW-0460">Magnesium</keyword>
<evidence type="ECO:0000256" key="15">
    <source>
        <dbReference type="HAMAP-Rule" id="MF_00283"/>
    </source>
</evidence>
<protein>
    <recommendedName>
        <fullName evidence="15">Phenylalanine--tRNA ligase beta subunit</fullName>
        <ecNumber evidence="15">6.1.1.20</ecNumber>
    </recommendedName>
    <alternativeName>
        <fullName evidence="15">Phenylalanyl-tRNA synthetase beta subunit</fullName>
        <shortName evidence="15">PheRS</shortName>
    </alternativeName>
</protein>
<dbReference type="PROSITE" id="PS51447">
    <property type="entry name" value="FDX_ACB"/>
    <property type="match status" value="1"/>
</dbReference>
<dbReference type="Pfam" id="PF17759">
    <property type="entry name" value="tRNA_synthFbeta"/>
    <property type="match status" value="1"/>
</dbReference>
<dbReference type="InterPro" id="IPR002547">
    <property type="entry name" value="tRNA-bd_dom"/>
</dbReference>
<accession>A0A0B0H6F5</accession>
<dbReference type="OrthoDB" id="9805455at2"/>
<dbReference type="SMART" id="SM00874">
    <property type="entry name" value="B5"/>
    <property type="match status" value="1"/>
</dbReference>
<dbReference type="PANTHER" id="PTHR10947:SF0">
    <property type="entry name" value="PHENYLALANINE--TRNA LIGASE BETA SUBUNIT"/>
    <property type="match status" value="1"/>
</dbReference>
<dbReference type="InterPro" id="IPR020825">
    <property type="entry name" value="Phe-tRNA_synthase-like_B3/B4"/>
</dbReference>
<dbReference type="CDD" id="cd00769">
    <property type="entry name" value="PheRS_beta_core"/>
    <property type="match status" value="1"/>
</dbReference>
<evidence type="ECO:0000256" key="3">
    <source>
        <dbReference type="ARBA" id="ARBA00011209"/>
    </source>
</evidence>
<dbReference type="InterPro" id="IPR036690">
    <property type="entry name" value="Fdx_antiC-bd_sf"/>
</dbReference>
<dbReference type="FunFam" id="3.30.56.10:FF:000002">
    <property type="entry name" value="Phenylalanine--tRNA ligase beta subunit"/>
    <property type="match status" value="1"/>
</dbReference>
<dbReference type="Gene3D" id="3.50.40.10">
    <property type="entry name" value="Phenylalanyl-trna Synthetase, Chain B, domain 3"/>
    <property type="match status" value="1"/>
</dbReference>
<evidence type="ECO:0000256" key="11">
    <source>
        <dbReference type="ARBA" id="ARBA00022884"/>
    </source>
</evidence>
<evidence type="ECO:0000256" key="12">
    <source>
        <dbReference type="ARBA" id="ARBA00022917"/>
    </source>
</evidence>
<dbReference type="SUPFAM" id="SSF55681">
    <property type="entry name" value="Class II aaRS and biotin synthetases"/>
    <property type="match status" value="1"/>
</dbReference>
<proteinExistence type="inferred from homology"/>
<dbReference type="RefSeq" id="WP_043115456.1">
    <property type="nucleotide sequence ID" value="NZ_JRAA01000001.1"/>
</dbReference>
<dbReference type="PROSITE" id="PS51483">
    <property type="entry name" value="B5"/>
    <property type="match status" value="1"/>
</dbReference>
<dbReference type="FunFam" id="2.40.50.140:FF:000045">
    <property type="entry name" value="Phenylalanine--tRNA ligase beta subunit"/>
    <property type="match status" value="1"/>
</dbReference>
<name>A0A0B0H6F5_SOVGS</name>
<evidence type="ECO:0000256" key="5">
    <source>
        <dbReference type="ARBA" id="ARBA00022555"/>
    </source>
</evidence>
<dbReference type="GO" id="GO:0000287">
    <property type="term" value="F:magnesium ion binding"/>
    <property type="evidence" value="ECO:0007669"/>
    <property type="project" value="UniProtKB-UniRule"/>
</dbReference>
<gene>
    <name evidence="15" type="primary">pheT</name>
    <name evidence="20" type="ORF">JV46_19340</name>
</gene>
<evidence type="ECO:0000256" key="2">
    <source>
        <dbReference type="ARBA" id="ARBA00008653"/>
    </source>
</evidence>
<keyword evidence="11 16" id="KW-0694">RNA-binding</keyword>
<dbReference type="GO" id="GO:0009328">
    <property type="term" value="C:phenylalanine-tRNA ligase complex"/>
    <property type="evidence" value="ECO:0007669"/>
    <property type="project" value="TreeGrafter"/>
</dbReference>
<reference evidence="20 21" key="1">
    <citation type="journal article" date="2014" name="BMC Genomics">
        <title>The genome of the intracellular bacterium of the coastal bivalve, Solemya velum: a blueprint for thriving in and out of symbiosis.</title>
        <authorList>
            <person name="Dmytrenko O."/>
            <person name="Russell S.L."/>
            <person name="Loo W.T."/>
            <person name="Fontanez K.M."/>
            <person name="Liao L."/>
            <person name="Roeselers G."/>
            <person name="Sharma R."/>
            <person name="Stewart F.J."/>
            <person name="Newton I.L."/>
            <person name="Woyke T."/>
            <person name="Wu D."/>
            <person name="Lang J.M."/>
            <person name="Eisen J.A."/>
            <person name="Cavanaugh C.M."/>
        </authorList>
    </citation>
    <scope>NUCLEOTIDE SEQUENCE [LARGE SCALE GENOMIC DNA]</scope>
    <source>
        <strain evidence="20 21">WH</strain>
    </source>
</reference>
<dbReference type="Gene3D" id="3.30.930.10">
    <property type="entry name" value="Bira Bifunctional Protein, Domain 2"/>
    <property type="match status" value="1"/>
</dbReference>
<evidence type="ECO:0000259" key="17">
    <source>
        <dbReference type="PROSITE" id="PS50886"/>
    </source>
</evidence>
<dbReference type="Pfam" id="PF03483">
    <property type="entry name" value="B3_4"/>
    <property type="match status" value="1"/>
</dbReference>
<comment type="catalytic activity">
    <reaction evidence="14 15">
        <text>tRNA(Phe) + L-phenylalanine + ATP = L-phenylalanyl-tRNA(Phe) + AMP + diphosphate + H(+)</text>
        <dbReference type="Rhea" id="RHEA:19413"/>
        <dbReference type="Rhea" id="RHEA-COMP:9668"/>
        <dbReference type="Rhea" id="RHEA-COMP:9699"/>
        <dbReference type="ChEBI" id="CHEBI:15378"/>
        <dbReference type="ChEBI" id="CHEBI:30616"/>
        <dbReference type="ChEBI" id="CHEBI:33019"/>
        <dbReference type="ChEBI" id="CHEBI:58095"/>
        <dbReference type="ChEBI" id="CHEBI:78442"/>
        <dbReference type="ChEBI" id="CHEBI:78531"/>
        <dbReference type="ChEBI" id="CHEBI:456215"/>
        <dbReference type="EC" id="6.1.1.20"/>
    </reaction>
</comment>
<keyword evidence="12 15" id="KW-0648">Protein biosynthesis</keyword>
<feature type="domain" description="TRNA-binding" evidence="17">
    <location>
        <begin position="39"/>
        <end position="148"/>
    </location>
</feature>
<dbReference type="SMART" id="SM00873">
    <property type="entry name" value="B3_4"/>
    <property type="match status" value="1"/>
</dbReference>
<dbReference type="InterPro" id="IPR004532">
    <property type="entry name" value="Phe-tRNA-ligase_IIc_bsu_bact"/>
</dbReference>
<dbReference type="SUPFAM" id="SSF56037">
    <property type="entry name" value="PheT/TilS domain"/>
    <property type="match status" value="1"/>
</dbReference>
<dbReference type="SUPFAM" id="SSF54991">
    <property type="entry name" value="Anticodon-binding domain of PheRS"/>
    <property type="match status" value="1"/>
</dbReference>
<evidence type="ECO:0000256" key="14">
    <source>
        <dbReference type="ARBA" id="ARBA00049255"/>
    </source>
</evidence>
<dbReference type="InterPro" id="IPR012340">
    <property type="entry name" value="NA-bd_OB-fold"/>
</dbReference>
<dbReference type="GO" id="GO:0006432">
    <property type="term" value="P:phenylalanyl-tRNA aminoacylation"/>
    <property type="evidence" value="ECO:0007669"/>
    <property type="project" value="UniProtKB-UniRule"/>
</dbReference>
<dbReference type="InterPro" id="IPR033714">
    <property type="entry name" value="tRNA_bind_bactPheRS"/>
</dbReference>
<dbReference type="Gene3D" id="2.40.50.140">
    <property type="entry name" value="Nucleic acid-binding proteins"/>
    <property type="match status" value="1"/>
</dbReference>
<evidence type="ECO:0000256" key="8">
    <source>
        <dbReference type="ARBA" id="ARBA00022741"/>
    </source>
</evidence>
<dbReference type="FunFam" id="3.30.930.10:FF:000022">
    <property type="entry name" value="Phenylalanine--tRNA ligase beta subunit"/>
    <property type="match status" value="1"/>
</dbReference>
<comment type="cofactor">
    <cofactor evidence="15">
        <name>Mg(2+)</name>
        <dbReference type="ChEBI" id="CHEBI:18420"/>
    </cofactor>
    <text evidence="15">Binds 2 magnesium ions per tetramer.</text>
</comment>
<dbReference type="EMBL" id="JRAA01000001">
    <property type="protein sequence ID" value="KHF25778.1"/>
    <property type="molecule type" value="Genomic_DNA"/>
</dbReference>
<dbReference type="InterPro" id="IPR009061">
    <property type="entry name" value="DNA-bd_dom_put_sf"/>
</dbReference>
<dbReference type="FunFam" id="3.50.40.10:FF:000001">
    <property type="entry name" value="Phenylalanine--tRNA ligase beta subunit"/>
    <property type="match status" value="1"/>
</dbReference>
<dbReference type="Gene3D" id="3.30.70.380">
    <property type="entry name" value="Ferrodoxin-fold anticodon-binding domain"/>
    <property type="match status" value="1"/>
</dbReference>
<feature type="domain" description="B5" evidence="19">
    <location>
        <begin position="402"/>
        <end position="477"/>
    </location>
</feature>
<evidence type="ECO:0000256" key="13">
    <source>
        <dbReference type="ARBA" id="ARBA00023146"/>
    </source>
</evidence>
<dbReference type="InterPro" id="IPR045060">
    <property type="entry name" value="Phe-tRNA-ligase_IIc_bsu"/>
</dbReference>
<sequence length="793" mass="86687">MRFSESWLREWVNPAVDTETLSHQLSMAGLEVDSVSPAAPDFNGVVVGLVTALEQHPDADKLRVAQVDVNGDESLQIVCGAKNVAEGMRVPVAIVGAVLPGDFKIKKAKLRGVQSLGMICSASELGLADSSDGIMPLPADAPLGTDFREYLNLDDTCIEVDLTPDRADCFGLIGVARDVSAIHRCEFIDAAGDHVTEAQVDDVIPVELRAEEACPRYLGRVIKGIDATAETPLWMQERLRRGEIRSLGPVIDVTNYVLLELGQPMHGFDLDKLSGGIHVRMAEQGEELVLLDGDTVQLRDDTLVIADDKQALAMAGIMGGESSAVTDTTSNILLEAAFFNPLAISGKSRSYGKHTDSSHRFERGVDPQLQRRAIERATELLLEICGGQPGPVIEEMAAGFDKSPAAIQLRSSRVERLLGVSVDAESIEQILTHLGMQLEANGEGWMVMPPSWRFDISIEADLIEEIGRIYGYDNIPSRRGQMSAAMALEPEANYALDEAKSLLVARDYQEVISYSFIDKGKASKLDPEGERILLANPISADMSTMRPTLWGGLLTAAAYNKARQQERIRIFETGLRFLKQDNEIKQEKCLSGLVNGAVSDEQWGDASRVADFYDIKADVEALLDVAGAGEEFSFVAGSHPALHPGQTARIEKNGELVGWVGLLHPQLEKTFDMSGKTWLFELNLEVLQQGSIPAFEPLTKFPSIRRDFAIVVNADVSWADIQAEIRKSSPEIVREILLFDVYTGENVESGTKSLALALILQDYSKTLTLEEVQSATEQVLEALESRFAAKLRD</sequence>
<evidence type="ECO:0000313" key="21">
    <source>
        <dbReference type="Proteomes" id="UP000030856"/>
    </source>
</evidence>
<dbReference type="PATRIC" id="fig|2340.3.peg.291"/>
<evidence type="ECO:0000256" key="16">
    <source>
        <dbReference type="PROSITE-ProRule" id="PRU00209"/>
    </source>
</evidence>
<dbReference type="HAMAP" id="MF_00283">
    <property type="entry name" value="Phe_tRNA_synth_beta1"/>
    <property type="match status" value="1"/>
</dbReference>
<dbReference type="SMART" id="SM00896">
    <property type="entry name" value="FDX-ACB"/>
    <property type="match status" value="1"/>
</dbReference>
<feature type="binding site" evidence="15">
    <location>
        <position position="461"/>
    </location>
    <ligand>
        <name>Mg(2+)</name>
        <dbReference type="ChEBI" id="CHEBI:18420"/>
        <note>shared with alpha subunit</note>
    </ligand>
</feature>
<dbReference type="FunFam" id="3.30.70.380:FF:000001">
    <property type="entry name" value="Phenylalanine--tRNA ligase beta subunit"/>
    <property type="match status" value="1"/>
</dbReference>
<keyword evidence="8 15" id="KW-0547">Nucleotide-binding</keyword>
<dbReference type="SUPFAM" id="SSF46955">
    <property type="entry name" value="Putative DNA-binding domain"/>
    <property type="match status" value="1"/>
</dbReference>
<comment type="subunit">
    <text evidence="3 15">Tetramer of two alpha and two beta subunits.</text>
</comment>
<comment type="similarity">
    <text evidence="2 15">Belongs to the phenylalanyl-tRNA synthetase beta subunit family. Type 1 subfamily.</text>
</comment>
<dbReference type="InterPro" id="IPR005147">
    <property type="entry name" value="tRNA_synthase_B5-dom"/>
</dbReference>
<dbReference type="Pfam" id="PF01588">
    <property type="entry name" value="tRNA_bind"/>
    <property type="match status" value="1"/>
</dbReference>
<feature type="domain" description="FDX-ACB" evidence="18">
    <location>
        <begin position="699"/>
        <end position="792"/>
    </location>
</feature>
<dbReference type="InterPro" id="IPR005121">
    <property type="entry name" value="Fdx_antiC-bd"/>
</dbReference>
<dbReference type="CDD" id="cd02796">
    <property type="entry name" value="tRNA_bind_bactPheRS"/>
    <property type="match status" value="1"/>
</dbReference>
<dbReference type="Gene3D" id="3.30.56.10">
    <property type="match status" value="2"/>
</dbReference>
<comment type="caution">
    <text evidence="20">The sequence shown here is derived from an EMBL/GenBank/DDBJ whole genome shotgun (WGS) entry which is preliminary data.</text>
</comment>
<dbReference type="PANTHER" id="PTHR10947">
    <property type="entry name" value="PHENYLALANYL-TRNA SYNTHETASE BETA CHAIN AND LEUCINE-RICH REPEAT-CONTAINING PROTEIN 47"/>
    <property type="match status" value="1"/>
</dbReference>
<dbReference type="NCBIfam" id="TIGR00472">
    <property type="entry name" value="pheT_bact"/>
    <property type="match status" value="1"/>
</dbReference>
<keyword evidence="6 15" id="KW-0436">Ligase</keyword>
<evidence type="ECO:0000256" key="1">
    <source>
        <dbReference type="ARBA" id="ARBA00004496"/>
    </source>
</evidence>
<feature type="binding site" evidence="15">
    <location>
        <position position="465"/>
    </location>
    <ligand>
        <name>Mg(2+)</name>
        <dbReference type="ChEBI" id="CHEBI:18420"/>
        <note>shared with alpha subunit</note>
    </ligand>
</feature>
<comment type="subcellular location">
    <subcellularLocation>
        <location evidence="1 15">Cytoplasm</location>
    </subcellularLocation>
</comment>
<keyword evidence="5 16" id="KW-0820">tRNA-binding</keyword>
<dbReference type="eggNOG" id="COG0072">
    <property type="taxonomic scope" value="Bacteria"/>
</dbReference>
<dbReference type="EC" id="6.1.1.20" evidence="15"/>
<dbReference type="GO" id="GO:0000049">
    <property type="term" value="F:tRNA binding"/>
    <property type="evidence" value="ECO:0007669"/>
    <property type="project" value="UniProtKB-UniRule"/>
</dbReference>
<evidence type="ECO:0000256" key="4">
    <source>
        <dbReference type="ARBA" id="ARBA00022490"/>
    </source>
</evidence>
<dbReference type="GO" id="GO:0004826">
    <property type="term" value="F:phenylalanine-tRNA ligase activity"/>
    <property type="evidence" value="ECO:0007669"/>
    <property type="project" value="UniProtKB-UniRule"/>
</dbReference>
<dbReference type="STRING" id="2340.JV46_19340"/>
<feature type="binding site" evidence="15">
    <location>
        <position position="464"/>
    </location>
    <ligand>
        <name>Mg(2+)</name>
        <dbReference type="ChEBI" id="CHEBI:18420"/>
        <note>shared with alpha subunit</note>
    </ligand>
</feature>
<dbReference type="AlphaFoldDB" id="A0A0B0H6F5"/>
<keyword evidence="21" id="KW-1185">Reference proteome</keyword>
<evidence type="ECO:0000259" key="18">
    <source>
        <dbReference type="PROSITE" id="PS51447"/>
    </source>
</evidence>
<keyword evidence="7 15" id="KW-0479">Metal-binding</keyword>
<evidence type="ECO:0000256" key="9">
    <source>
        <dbReference type="ARBA" id="ARBA00022840"/>
    </source>
</evidence>